<keyword evidence="2" id="KW-1185">Reference proteome</keyword>
<dbReference type="EMBL" id="MU117962">
    <property type="protein sequence ID" value="KAF9653912.1"/>
    <property type="molecule type" value="Genomic_DNA"/>
</dbReference>
<evidence type="ECO:0000313" key="2">
    <source>
        <dbReference type="Proteomes" id="UP000886501"/>
    </source>
</evidence>
<sequence>MLVLSWLWLLIVLWFEAGVFYASVRKCSWPVRAHYLSPGNVLIVADPQILDRHSYPERSPWVRLLSQIMTDLNMRKSWRAVYQRFRPDYVVFLGDMMDNGRLDMSHEEYERYYARFLSVFPAPKGKVYYVAGNHDVGLGSSGSFSENAVERYVSHFGPLNRIVQITTKYRLVIVDAPSLVDEDEERMKHGVPINDWPSIGGPVEFIKELSKAPGVHNILLTHIPLYRPSGTDCGPVRERGTIRVGKGSGYQNTLSSEVSKFLIERIRPALVFSGDDHDYCELQHQEGFKEVTVKSFSIAMGIRKPGFQLLSVPEDDVGNTGAADQLCLLPDQIGIYLGWYLPLVALTLGVIIMDLLLMRKARNGSDRRADDGGTVLPLHKVKIAKQFVDWWVLRGLRRRKRVGQGFVGEFVRYFVDVAGIPTGAFILISVVFMVGL</sequence>
<name>A0ACB6ZW76_THEGA</name>
<comment type="caution">
    <text evidence="1">The sequence shown here is derived from an EMBL/GenBank/DDBJ whole genome shotgun (WGS) entry which is preliminary data.</text>
</comment>
<organism evidence="1 2">
    <name type="scientific">Thelephora ganbajun</name>
    <name type="common">Ganba fungus</name>
    <dbReference type="NCBI Taxonomy" id="370292"/>
    <lineage>
        <taxon>Eukaryota</taxon>
        <taxon>Fungi</taxon>
        <taxon>Dikarya</taxon>
        <taxon>Basidiomycota</taxon>
        <taxon>Agaricomycotina</taxon>
        <taxon>Agaricomycetes</taxon>
        <taxon>Thelephorales</taxon>
        <taxon>Thelephoraceae</taxon>
        <taxon>Thelephora</taxon>
    </lineage>
</organism>
<evidence type="ECO:0000313" key="1">
    <source>
        <dbReference type="EMBL" id="KAF9653912.1"/>
    </source>
</evidence>
<reference evidence="1" key="1">
    <citation type="submission" date="2019-10" db="EMBL/GenBank/DDBJ databases">
        <authorList>
            <consortium name="DOE Joint Genome Institute"/>
            <person name="Kuo A."/>
            <person name="Miyauchi S."/>
            <person name="Kiss E."/>
            <person name="Drula E."/>
            <person name="Kohler A."/>
            <person name="Sanchez-Garcia M."/>
            <person name="Andreopoulos B."/>
            <person name="Barry K.W."/>
            <person name="Bonito G."/>
            <person name="Buee M."/>
            <person name="Carver A."/>
            <person name="Chen C."/>
            <person name="Cichocki N."/>
            <person name="Clum A."/>
            <person name="Culley D."/>
            <person name="Crous P.W."/>
            <person name="Fauchery L."/>
            <person name="Girlanda M."/>
            <person name="Hayes R."/>
            <person name="Keri Z."/>
            <person name="Labutti K."/>
            <person name="Lipzen A."/>
            <person name="Lombard V."/>
            <person name="Magnuson J."/>
            <person name="Maillard F."/>
            <person name="Morin E."/>
            <person name="Murat C."/>
            <person name="Nolan M."/>
            <person name="Ohm R."/>
            <person name="Pangilinan J."/>
            <person name="Pereira M."/>
            <person name="Perotto S."/>
            <person name="Peter M."/>
            <person name="Riley R."/>
            <person name="Sitrit Y."/>
            <person name="Stielow B."/>
            <person name="Szollosi G."/>
            <person name="Zifcakova L."/>
            <person name="Stursova M."/>
            <person name="Spatafora J.W."/>
            <person name="Tedersoo L."/>
            <person name="Vaario L.-M."/>
            <person name="Yamada A."/>
            <person name="Yan M."/>
            <person name="Wang P."/>
            <person name="Xu J."/>
            <person name="Bruns T."/>
            <person name="Baldrian P."/>
            <person name="Vilgalys R."/>
            <person name="Henrissat B."/>
            <person name="Grigoriev I.V."/>
            <person name="Hibbett D."/>
            <person name="Nagy L.G."/>
            <person name="Martin F.M."/>
        </authorList>
    </citation>
    <scope>NUCLEOTIDE SEQUENCE</scope>
    <source>
        <strain evidence="1">P2</strain>
    </source>
</reference>
<reference evidence="1" key="2">
    <citation type="journal article" date="2020" name="Nat. Commun.">
        <title>Large-scale genome sequencing of mycorrhizal fungi provides insights into the early evolution of symbiotic traits.</title>
        <authorList>
            <person name="Miyauchi S."/>
            <person name="Kiss E."/>
            <person name="Kuo A."/>
            <person name="Drula E."/>
            <person name="Kohler A."/>
            <person name="Sanchez-Garcia M."/>
            <person name="Morin E."/>
            <person name="Andreopoulos B."/>
            <person name="Barry K.W."/>
            <person name="Bonito G."/>
            <person name="Buee M."/>
            <person name="Carver A."/>
            <person name="Chen C."/>
            <person name="Cichocki N."/>
            <person name="Clum A."/>
            <person name="Culley D."/>
            <person name="Crous P.W."/>
            <person name="Fauchery L."/>
            <person name="Girlanda M."/>
            <person name="Hayes R.D."/>
            <person name="Keri Z."/>
            <person name="LaButti K."/>
            <person name="Lipzen A."/>
            <person name="Lombard V."/>
            <person name="Magnuson J."/>
            <person name="Maillard F."/>
            <person name="Murat C."/>
            <person name="Nolan M."/>
            <person name="Ohm R.A."/>
            <person name="Pangilinan J."/>
            <person name="Pereira M.F."/>
            <person name="Perotto S."/>
            <person name="Peter M."/>
            <person name="Pfister S."/>
            <person name="Riley R."/>
            <person name="Sitrit Y."/>
            <person name="Stielow J.B."/>
            <person name="Szollosi G."/>
            <person name="Zifcakova L."/>
            <person name="Stursova M."/>
            <person name="Spatafora J.W."/>
            <person name="Tedersoo L."/>
            <person name="Vaario L.M."/>
            <person name="Yamada A."/>
            <person name="Yan M."/>
            <person name="Wang P."/>
            <person name="Xu J."/>
            <person name="Bruns T."/>
            <person name="Baldrian P."/>
            <person name="Vilgalys R."/>
            <person name="Dunand C."/>
            <person name="Henrissat B."/>
            <person name="Grigoriev I.V."/>
            <person name="Hibbett D."/>
            <person name="Nagy L.G."/>
            <person name="Martin F.M."/>
        </authorList>
    </citation>
    <scope>NUCLEOTIDE SEQUENCE</scope>
    <source>
        <strain evidence="1">P2</strain>
    </source>
</reference>
<dbReference type="Proteomes" id="UP000886501">
    <property type="component" value="Unassembled WGS sequence"/>
</dbReference>
<protein>
    <submittedName>
        <fullName evidence="1">Metallo-dependent phosphatase</fullName>
    </submittedName>
</protein>
<accession>A0ACB6ZW76</accession>
<proteinExistence type="predicted"/>
<gene>
    <name evidence="1" type="ORF">BDM02DRAFT_3086238</name>
</gene>